<keyword evidence="5" id="KW-1185">Reference proteome</keyword>
<gene>
    <name evidence="4" type="ORF">M0H32_15695</name>
</gene>
<proteinExistence type="predicted"/>
<sequence length="181" mass="20550">MTDPAAMDLPHPAPELALPLCPRAAAIGISYRPMSEEDLPFLAALYRSTRESELDRTPWTEAEKQAFIGMQFEAQHTHYQTHYPDALWLVIEREAAPIGRLYLERWDQEHRIIDIALIPRVRGHGIGQAILEDLIDEAASAGKSLSIHVEKENPAMRLYRRLGFQKLEDKGVYDLLAHPCS</sequence>
<evidence type="ECO:0000259" key="3">
    <source>
        <dbReference type="PROSITE" id="PS51186"/>
    </source>
</evidence>
<feature type="domain" description="N-acetyltransferase" evidence="3">
    <location>
        <begin position="29"/>
        <end position="181"/>
    </location>
</feature>
<keyword evidence="2" id="KW-0012">Acyltransferase</keyword>
<keyword evidence="1" id="KW-0808">Transferase</keyword>
<dbReference type="Gene3D" id="3.40.630.30">
    <property type="match status" value="1"/>
</dbReference>
<dbReference type="Proteomes" id="UP001431221">
    <property type="component" value="Unassembled WGS sequence"/>
</dbReference>
<accession>A0ABT0GX36</accession>
<dbReference type="RefSeq" id="WP_248155661.1">
    <property type="nucleotide sequence ID" value="NZ_JALNMJ010000010.1"/>
</dbReference>
<dbReference type="InterPro" id="IPR016181">
    <property type="entry name" value="Acyl_CoA_acyltransferase"/>
</dbReference>
<dbReference type="EMBL" id="JALNMJ010000010">
    <property type="protein sequence ID" value="MCK7613617.1"/>
    <property type="molecule type" value="Genomic_DNA"/>
</dbReference>
<dbReference type="Pfam" id="PF00583">
    <property type="entry name" value="Acetyltransf_1"/>
    <property type="match status" value="1"/>
</dbReference>
<dbReference type="InterPro" id="IPR000182">
    <property type="entry name" value="GNAT_dom"/>
</dbReference>
<reference evidence="4" key="1">
    <citation type="submission" date="2022-04" db="EMBL/GenBank/DDBJ databases">
        <title>Roseibium sp. CAU 1639 isolated from mud.</title>
        <authorList>
            <person name="Kim W."/>
        </authorList>
    </citation>
    <scope>NUCLEOTIDE SEQUENCE</scope>
    <source>
        <strain evidence="4">CAU 1639</strain>
    </source>
</reference>
<dbReference type="PROSITE" id="PS51186">
    <property type="entry name" value="GNAT"/>
    <property type="match status" value="1"/>
</dbReference>
<evidence type="ECO:0000313" key="4">
    <source>
        <dbReference type="EMBL" id="MCK7613617.1"/>
    </source>
</evidence>
<protein>
    <submittedName>
        <fullName evidence="4">GNAT family N-acetyltransferase</fullName>
    </submittedName>
</protein>
<evidence type="ECO:0000313" key="5">
    <source>
        <dbReference type="Proteomes" id="UP001431221"/>
    </source>
</evidence>
<dbReference type="PANTHER" id="PTHR43800">
    <property type="entry name" value="PEPTIDYL-LYSINE N-ACETYLTRANSFERASE YJAB"/>
    <property type="match status" value="1"/>
</dbReference>
<dbReference type="CDD" id="cd04301">
    <property type="entry name" value="NAT_SF"/>
    <property type="match status" value="1"/>
</dbReference>
<organism evidence="4 5">
    <name type="scientific">Roseibium sediminicola</name>
    <dbReference type="NCBI Taxonomy" id="2933272"/>
    <lineage>
        <taxon>Bacteria</taxon>
        <taxon>Pseudomonadati</taxon>
        <taxon>Pseudomonadota</taxon>
        <taxon>Alphaproteobacteria</taxon>
        <taxon>Hyphomicrobiales</taxon>
        <taxon>Stappiaceae</taxon>
        <taxon>Roseibium</taxon>
    </lineage>
</organism>
<dbReference type="SUPFAM" id="SSF55729">
    <property type="entry name" value="Acyl-CoA N-acyltransferases (Nat)"/>
    <property type="match status" value="1"/>
</dbReference>
<evidence type="ECO:0000256" key="1">
    <source>
        <dbReference type="ARBA" id="ARBA00022679"/>
    </source>
</evidence>
<dbReference type="PANTHER" id="PTHR43800:SF1">
    <property type="entry name" value="PEPTIDYL-LYSINE N-ACETYLTRANSFERASE YJAB"/>
    <property type="match status" value="1"/>
</dbReference>
<evidence type="ECO:0000256" key="2">
    <source>
        <dbReference type="ARBA" id="ARBA00023315"/>
    </source>
</evidence>
<name>A0ABT0GX36_9HYPH</name>
<comment type="caution">
    <text evidence="4">The sequence shown here is derived from an EMBL/GenBank/DDBJ whole genome shotgun (WGS) entry which is preliminary data.</text>
</comment>